<proteinExistence type="predicted"/>
<name>A0A0Q5TJX3_DROER</name>
<evidence type="ECO:0000256" key="1">
    <source>
        <dbReference type="SAM" id="MobiDB-lite"/>
    </source>
</evidence>
<dbReference type="Proteomes" id="UP000008711">
    <property type="component" value="Unassembled WGS sequence"/>
</dbReference>
<evidence type="ECO:0000313" key="4">
    <source>
        <dbReference type="Proteomes" id="UP000008711"/>
    </source>
</evidence>
<feature type="region of interest" description="Disordered" evidence="1">
    <location>
        <begin position="122"/>
        <end position="142"/>
    </location>
</feature>
<evidence type="ECO:0000256" key="2">
    <source>
        <dbReference type="SAM" id="SignalP"/>
    </source>
</evidence>
<reference evidence="3 4" key="1">
    <citation type="journal article" date="2007" name="Nature">
        <title>Evolution of genes and genomes on the Drosophila phylogeny.</title>
        <authorList>
            <consortium name="Drosophila 12 Genomes Consortium"/>
            <person name="Clark A.G."/>
            <person name="Eisen M.B."/>
            <person name="Smith D.R."/>
            <person name="Bergman C.M."/>
            <person name="Oliver B."/>
            <person name="Markow T.A."/>
            <person name="Kaufman T.C."/>
            <person name="Kellis M."/>
            <person name="Gelbart W."/>
            <person name="Iyer V.N."/>
            <person name="Pollard D.A."/>
            <person name="Sackton T.B."/>
            <person name="Larracuente A.M."/>
            <person name="Singh N.D."/>
            <person name="Abad J.P."/>
            <person name="Abt D.N."/>
            <person name="Adryan B."/>
            <person name="Aguade M."/>
            <person name="Akashi H."/>
            <person name="Anderson W.W."/>
            <person name="Aquadro C.F."/>
            <person name="Ardell D.H."/>
            <person name="Arguello R."/>
            <person name="Artieri C.G."/>
            <person name="Barbash D.A."/>
            <person name="Barker D."/>
            <person name="Barsanti P."/>
            <person name="Batterham P."/>
            <person name="Batzoglou S."/>
            <person name="Begun D."/>
            <person name="Bhutkar A."/>
            <person name="Blanco E."/>
            <person name="Bosak S.A."/>
            <person name="Bradley R.K."/>
            <person name="Brand A.D."/>
            <person name="Brent M.R."/>
            <person name="Brooks A.N."/>
            <person name="Brown R.H."/>
            <person name="Butlin R.K."/>
            <person name="Caggese C."/>
            <person name="Calvi B.R."/>
            <person name="Bernardo de Carvalho A."/>
            <person name="Caspi A."/>
            <person name="Castrezana S."/>
            <person name="Celniker S.E."/>
            <person name="Chang J.L."/>
            <person name="Chapple C."/>
            <person name="Chatterji S."/>
            <person name="Chinwalla A."/>
            <person name="Civetta A."/>
            <person name="Clifton S.W."/>
            <person name="Comeron J.M."/>
            <person name="Costello J.C."/>
            <person name="Coyne J.A."/>
            <person name="Daub J."/>
            <person name="David R.G."/>
            <person name="Delcher A.L."/>
            <person name="Delehaunty K."/>
            <person name="Do C.B."/>
            <person name="Ebling H."/>
            <person name="Edwards K."/>
            <person name="Eickbush T."/>
            <person name="Evans J.D."/>
            <person name="Filipski A."/>
            <person name="Findeiss S."/>
            <person name="Freyhult E."/>
            <person name="Fulton L."/>
            <person name="Fulton R."/>
            <person name="Garcia A.C."/>
            <person name="Gardiner A."/>
            <person name="Garfield D.A."/>
            <person name="Garvin B.E."/>
            <person name="Gibson G."/>
            <person name="Gilbert D."/>
            <person name="Gnerre S."/>
            <person name="Godfrey J."/>
            <person name="Good R."/>
            <person name="Gotea V."/>
            <person name="Gravely B."/>
            <person name="Greenberg A.J."/>
            <person name="Griffiths-Jones S."/>
            <person name="Gross S."/>
            <person name="Guigo R."/>
            <person name="Gustafson E.A."/>
            <person name="Haerty W."/>
            <person name="Hahn M.W."/>
            <person name="Halligan D.L."/>
            <person name="Halpern A.L."/>
            <person name="Halter G.M."/>
            <person name="Han M.V."/>
            <person name="Heger A."/>
            <person name="Hillier L."/>
            <person name="Hinrichs A.S."/>
            <person name="Holmes I."/>
            <person name="Hoskins R.A."/>
            <person name="Hubisz M.J."/>
            <person name="Hultmark D."/>
            <person name="Huntley M.A."/>
            <person name="Jaffe D.B."/>
            <person name="Jagadeeshan S."/>
            <person name="Jeck W.R."/>
            <person name="Johnson J."/>
            <person name="Jones C.D."/>
            <person name="Jordan W.C."/>
            <person name="Karpen G.H."/>
            <person name="Kataoka E."/>
            <person name="Keightley P.D."/>
            <person name="Kheradpour P."/>
            <person name="Kirkness E.F."/>
            <person name="Koerich L.B."/>
            <person name="Kristiansen K."/>
            <person name="Kudrna D."/>
            <person name="Kulathinal R.J."/>
            <person name="Kumar S."/>
            <person name="Kwok R."/>
            <person name="Lander E."/>
            <person name="Langley C.H."/>
            <person name="Lapoint R."/>
            <person name="Lazzaro B.P."/>
            <person name="Lee S.J."/>
            <person name="Levesque L."/>
            <person name="Li R."/>
            <person name="Lin C.F."/>
            <person name="Lin M.F."/>
            <person name="Lindblad-Toh K."/>
            <person name="Llopart A."/>
            <person name="Long M."/>
            <person name="Low L."/>
            <person name="Lozovsky E."/>
            <person name="Lu J."/>
            <person name="Luo M."/>
            <person name="Machado C.A."/>
            <person name="Makalowski W."/>
            <person name="Marzo M."/>
            <person name="Matsuda M."/>
            <person name="Matzkin L."/>
            <person name="McAllister B."/>
            <person name="McBride C.S."/>
            <person name="McKernan B."/>
            <person name="McKernan K."/>
            <person name="Mendez-Lago M."/>
            <person name="Minx P."/>
            <person name="Mollenhauer M.U."/>
            <person name="Montooth K."/>
            <person name="Mount S.M."/>
            <person name="Mu X."/>
            <person name="Myers E."/>
            <person name="Negre B."/>
            <person name="Newfeld S."/>
            <person name="Nielsen R."/>
            <person name="Noor M.A."/>
            <person name="O'Grady P."/>
            <person name="Pachter L."/>
            <person name="Papaceit M."/>
            <person name="Parisi M.J."/>
            <person name="Parisi M."/>
            <person name="Parts L."/>
            <person name="Pedersen J.S."/>
            <person name="Pesole G."/>
            <person name="Phillippy A.M."/>
            <person name="Ponting C.P."/>
            <person name="Pop M."/>
            <person name="Porcelli D."/>
            <person name="Powell J.R."/>
            <person name="Prohaska S."/>
            <person name="Pruitt K."/>
            <person name="Puig M."/>
            <person name="Quesneville H."/>
            <person name="Ram K.R."/>
            <person name="Rand D."/>
            <person name="Rasmussen M.D."/>
            <person name="Reed L.K."/>
            <person name="Reenan R."/>
            <person name="Reily A."/>
            <person name="Remington K.A."/>
            <person name="Rieger T.T."/>
            <person name="Ritchie M.G."/>
            <person name="Robin C."/>
            <person name="Rogers Y.H."/>
            <person name="Rohde C."/>
            <person name="Rozas J."/>
            <person name="Rubenfield M.J."/>
            <person name="Ruiz A."/>
            <person name="Russo S."/>
            <person name="Salzberg S.L."/>
            <person name="Sanchez-Gracia A."/>
            <person name="Saranga D.J."/>
            <person name="Sato H."/>
            <person name="Schaeffer S.W."/>
            <person name="Schatz M.C."/>
            <person name="Schlenke T."/>
            <person name="Schwartz R."/>
            <person name="Segarra C."/>
            <person name="Singh R.S."/>
            <person name="Sirot L."/>
            <person name="Sirota M."/>
            <person name="Sisneros N.B."/>
            <person name="Smith C.D."/>
            <person name="Smith T.F."/>
            <person name="Spieth J."/>
            <person name="Stage D.E."/>
            <person name="Stark A."/>
            <person name="Stephan W."/>
            <person name="Strausberg R.L."/>
            <person name="Strempel S."/>
            <person name="Sturgill D."/>
            <person name="Sutton G."/>
            <person name="Sutton G.G."/>
            <person name="Tao W."/>
            <person name="Teichmann S."/>
            <person name="Tobari Y.N."/>
            <person name="Tomimura Y."/>
            <person name="Tsolas J.M."/>
            <person name="Valente V.L."/>
            <person name="Venter E."/>
            <person name="Venter J.C."/>
            <person name="Vicario S."/>
            <person name="Vieira F.G."/>
            <person name="Vilella A.J."/>
            <person name="Villasante A."/>
            <person name="Walenz B."/>
            <person name="Wang J."/>
            <person name="Wasserman M."/>
            <person name="Watts T."/>
            <person name="Wilson D."/>
            <person name="Wilson R.K."/>
            <person name="Wing R.A."/>
            <person name="Wolfner M.F."/>
            <person name="Wong A."/>
            <person name="Wong G.K."/>
            <person name="Wu C.I."/>
            <person name="Wu G."/>
            <person name="Yamamoto D."/>
            <person name="Yang H.P."/>
            <person name="Yang S.P."/>
            <person name="Yorke J.A."/>
            <person name="Yoshida K."/>
            <person name="Zdobnov E."/>
            <person name="Zhang P."/>
            <person name="Zhang Y."/>
            <person name="Zimin A.V."/>
            <person name="Baldwin J."/>
            <person name="Abdouelleil A."/>
            <person name="Abdulkadir J."/>
            <person name="Abebe A."/>
            <person name="Abera B."/>
            <person name="Abreu J."/>
            <person name="Acer S.C."/>
            <person name="Aftuck L."/>
            <person name="Alexander A."/>
            <person name="An P."/>
            <person name="Anderson E."/>
            <person name="Anderson S."/>
            <person name="Arachi H."/>
            <person name="Azer M."/>
            <person name="Bachantsang P."/>
            <person name="Barry A."/>
            <person name="Bayul T."/>
            <person name="Berlin A."/>
            <person name="Bessette D."/>
            <person name="Bloom T."/>
            <person name="Blye J."/>
            <person name="Boguslavskiy L."/>
            <person name="Bonnet C."/>
            <person name="Boukhgalter B."/>
            <person name="Bourzgui I."/>
            <person name="Brown A."/>
            <person name="Cahill P."/>
            <person name="Channer S."/>
            <person name="Cheshatsang Y."/>
            <person name="Chuda L."/>
            <person name="Citroen M."/>
            <person name="Collymore A."/>
            <person name="Cooke P."/>
            <person name="Costello M."/>
            <person name="D'Aco K."/>
            <person name="Daza R."/>
            <person name="De Haan G."/>
            <person name="DeGray S."/>
            <person name="DeMaso C."/>
            <person name="Dhargay N."/>
            <person name="Dooley K."/>
            <person name="Dooley E."/>
            <person name="Doricent M."/>
            <person name="Dorje P."/>
            <person name="Dorjee K."/>
            <person name="Dupes A."/>
            <person name="Elong R."/>
            <person name="Falk J."/>
            <person name="Farina A."/>
            <person name="Faro S."/>
            <person name="Ferguson D."/>
            <person name="Fisher S."/>
            <person name="Foley C.D."/>
            <person name="Franke A."/>
            <person name="Friedrich D."/>
            <person name="Gadbois L."/>
            <person name="Gearin G."/>
            <person name="Gearin C.R."/>
            <person name="Giannoukos G."/>
            <person name="Goode T."/>
            <person name="Graham J."/>
            <person name="Grandbois E."/>
            <person name="Grewal S."/>
            <person name="Gyaltsen K."/>
            <person name="Hafez N."/>
            <person name="Hagos B."/>
            <person name="Hall J."/>
            <person name="Henson C."/>
            <person name="Hollinger A."/>
            <person name="Honan T."/>
            <person name="Huard M.D."/>
            <person name="Hughes L."/>
            <person name="Hurhula B."/>
            <person name="Husby M.E."/>
            <person name="Kamat A."/>
            <person name="Kanga B."/>
            <person name="Kashin S."/>
            <person name="Khazanovich D."/>
            <person name="Kisner P."/>
            <person name="Lance K."/>
            <person name="Lara M."/>
            <person name="Lee W."/>
            <person name="Lennon N."/>
            <person name="Letendre F."/>
            <person name="LeVine R."/>
            <person name="Lipovsky A."/>
            <person name="Liu X."/>
            <person name="Liu J."/>
            <person name="Liu S."/>
            <person name="Lokyitsang T."/>
            <person name="Lokyitsang Y."/>
            <person name="Lubonja R."/>
            <person name="Lui A."/>
            <person name="MacDonald P."/>
            <person name="Magnisalis V."/>
            <person name="Maru K."/>
            <person name="Matthews C."/>
            <person name="McCusker W."/>
            <person name="McDonough S."/>
            <person name="Mehta T."/>
            <person name="Meldrim J."/>
            <person name="Meneus L."/>
            <person name="Mihai O."/>
            <person name="Mihalev A."/>
            <person name="Mihova T."/>
            <person name="Mittelman R."/>
            <person name="Mlenga V."/>
            <person name="Montmayeur A."/>
            <person name="Mulrain L."/>
            <person name="Navidi A."/>
            <person name="Naylor J."/>
            <person name="Negash T."/>
            <person name="Nguyen T."/>
            <person name="Nguyen N."/>
            <person name="Nicol R."/>
            <person name="Norbu C."/>
            <person name="Norbu N."/>
            <person name="Novod N."/>
            <person name="O'Neill B."/>
            <person name="Osman S."/>
            <person name="Markiewicz E."/>
            <person name="Oyono O.L."/>
            <person name="Patti C."/>
            <person name="Phunkhang P."/>
            <person name="Pierre F."/>
            <person name="Priest M."/>
            <person name="Raghuraman S."/>
            <person name="Rege F."/>
            <person name="Reyes R."/>
            <person name="Rise C."/>
            <person name="Rogov P."/>
            <person name="Ross K."/>
            <person name="Ryan E."/>
            <person name="Settipalli S."/>
            <person name="Shea T."/>
            <person name="Sherpa N."/>
            <person name="Shi L."/>
            <person name="Shih D."/>
            <person name="Sparrow T."/>
            <person name="Spaulding J."/>
            <person name="Stalker J."/>
            <person name="Stange-Thomann N."/>
            <person name="Stavropoulos S."/>
            <person name="Stone C."/>
            <person name="Strader C."/>
            <person name="Tesfaye S."/>
            <person name="Thomson T."/>
            <person name="Thoulutsang Y."/>
            <person name="Thoulutsang D."/>
            <person name="Topham K."/>
            <person name="Topping I."/>
            <person name="Tsamla T."/>
            <person name="Vassiliev H."/>
            <person name="Vo A."/>
            <person name="Wangchuk T."/>
            <person name="Wangdi T."/>
            <person name="Weiand M."/>
            <person name="Wilkinson J."/>
            <person name="Wilson A."/>
            <person name="Yadav S."/>
            <person name="Young G."/>
            <person name="Yu Q."/>
            <person name="Zembek L."/>
            <person name="Zhong D."/>
            <person name="Zimmer A."/>
            <person name="Zwirko Z."/>
            <person name="Jaffe D.B."/>
            <person name="Alvarez P."/>
            <person name="Brockman W."/>
            <person name="Butler J."/>
            <person name="Chin C."/>
            <person name="Gnerre S."/>
            <person name="Grabherr M."/>
            <person name="Kleber M."/>
            <person name="Mauceli E."/>
            <person name="MacCallum I."/>
        </authorList>
    </citation>
    <scope>NUCLEOTIDE SEQUENCE [LARGE SCALE GENOMIC DNA]</scope>
    <source>
        <strain evidence="3 4">TSC#14021-0224.01</strain>
    </source>
</reference>
<evidence type="ECO:0000313" key="3">
    <source>
        <dbReference type="EMBL" id="KQS30420.1"/>
    </source>
</evidence>
<dbReference type="EMBL" id="CH954180">
    <property type="protein sequence ID" value="KQS30420.1"/>
    <property type="molecule type" value="Genomic_DNA"/>
</dbReference>
<feature type="chain" id="PRO_5006263220" evidence="2">
    <location>
        <begin position="20"/>
        <end position="485"/>
    </location>
</feature>
<feature type="signal peptide" evidence="2">
    <location>
        <begin position="1"/>
        <end position="19"/>
    </location>
</feature>
<dbReference type="GO" id="GO:0007304">
    <property type="term" value="P:chorion-containing eggshell formation"/>
    <property type="evidence" value="ECO:0007669"/>
    <property type="project" value="EnsemblMetazoa"/>
</dbReference>
<organism evidence="3 4">
    <name type="scientific">Drosophila erecta</name>
    <name type="common">Fruit fly</name>
    <dbReference type="NCBI Taxonomy" id="7220"/>
    <lineage>
        <taxon>Eukaryota</taxon>
        <taxon>Metazoa</taxon>
        <taxon>Ecdysozoa</taxon>
        <taxon>Arthropoda</taxon>
        <taxon>Hexapoda</taxon>
        <taxon>Insecta</taxon>
        <taxon>Pterygota</taxon>
        <taxon>Neoptera</taxon>
        <taxon>Endopterygota</taxon>
        <taxon>Diptera</taxon>
        <taxon>Brachycera</taxon>
        <taxon>Muscomorpha</taxon>
        <taxon>Ephydroidea</taxon>
        <taxon>Drosophilidae</taxon>
        <taxon>Drosophila</taxon>
        <taxon>Sophophora</taxon>
    </lineage>
</organism>
<feature type="compositionally biased region" description="Low complexity" evidence="1">
    <location>
        <begin position="194"/>
        <end position="381"/>
    </location>
</feature>
<reference evidence="3 4" key="2">
    <citation type="journal article" date="2008" name="Bioinformatics">
        <title>Assembly reconciliation.</title>
        <authorList>
            <person name="Zimin A.V."/>
            <person name="Smith D.R."/>
            <person name="Sutton G."/>
            <person name="Yorke J.A."/>
        </authorList>
    </citation>
    <scope>NUCLEOTIDE SEQUENCE [LARGE SCALE GENOMIC DNA]</scope>
    <source>
        <strain evidence="3 4">TSC#14021-0224.01</strain>
    </source>
</reference>
<gene>
    <name evidence="3" type="primary">Dere\GG17745</name>
    <name evidence="3" type="synonym">dere_GLEANR_2647</name>
    <name evidence="3" type="synonym">GG17745</name>
    <name evidence="3" type="ORF">Dere_GG17745</name>
</gene>
<feature type="region of interest" description="Disordered" evidence="1">
    <location>
        <begin position="194"/>
        <end position="383"/>
    </location>
</feature>
<dbReference type="PANTHER" id="PTHR22917:SF6">
    <property type="entry name" value="EG:8D8.2 PROTEIN-RELATED"/>
    <property type="match status" value="1"/>
</dbReference>
<dbReference type="AlphaFoldDB" id="A0A0Q5TJX3"/>
<keyword evidence="4" id="KW-1185">Reference proteome</keyword>
<accession>A0A0Q5TJX3</accession>
<sequence>MLRAFAFTVLLTALTSSQGHRGDYLRFPDPGNIPRYNQRPCGPRVCGKSEFCYRSFESICDFNDYNLKMILSGQELFELTDPSYCRASPPRTKLIDVGYYFNHQSLLVAQSQPLAFSSPIPRPNIPQNPENSERYHANPSNDFYGPVQRRVLPYPVWPFKRPQSPPRNPPVSYRPPYWYYPTRRPEVTKPCYHETTTTTSAPKTTTTTKASTTTTTTEPSTPTKVAFTTTTMSTEAPTTTTTGSTSTSTTTEKITTTTELTTVTEPATTTESVTTTKSPTSTEPSTTNSASTTTESSTTTNTSSSSTTITTVQTTEPSTTTTLVPPTTTTLAESSTVTTTPTSTTTTSEPSTTSTTDSSTSTTTTVAPVTTTTTTEASTTTNPATVNPVFVEIRNEDGQIVDFEMAAMAVNPETGEPNCAEVTNVLITTGSRIVFQFSGCIVASLATDPTTSTSTTVPTTTQNTPRYQWYGGSSAYAQSQFIYTY</sequence>
<dbReference type="InterPro" id="IPR051298">
    <property type="entry name" value="Heme_transport/Cell_adhesion"/>
</dbReference>
<keyword evidence="2" id="KW-0732">Signal</keyword>
<protein>
    <submittedName>
        <fullName evidence="3">Uncharacterized protein</fullName>
    </submittedName>
</protein>
<dbReference type="PANTHER" id="PTHR22917">
    <property type="entry name" value="HEMOPEXIN DOMAIN-CONTAINING PROTEIN"/>
    <property type="match status" value="1"/>
</dbReference>
<dbReference type="OrthoDB" id="7872846at2759"/>